<protein>
    <recommendedName>
        <fullName evidence="6">40S ribosomal protein S6</fullName>
    </recommendedName>
</protein>
<accession>A0AAW1LLU7</accession>
<name>A0AAW1LLU7_SAPOF</name>
<dbReference type="PANTHER" id="PTHR11502">
    <property type="entry name" value="40S RIBOSOMAL PROTEIN S6"/>
    <property type="match status" value="1"/>
</dbReference>
<evidence type="ECO:0000313" key="5">
    <source>
        <dbReference type="Proteomes" id="UP001443914"/>
    </source>
</evidence>
<keyword evidence="3" id="KW-0687">Ribonucleoprotein</keyword>
<comment type="caution">
    <text evidence="4">The sequence shown here is derived from an EMBL/GenBank/DDBJ whole genome shotgun (WGS) entry which is preliminary data.</text>
</comment>
<evidence type="ECO:0000256" key="3">
    <source>
        <dbReference type="ARBA" id="ARBA00023274"/>
    </source>
</evidence>
<dbReference type="Proteomes" id="UP001443914">
    <property type="component" value="Unassembled WGS sequence"/>
</dbReference>
<proteinExistence type="inferred from homology"/>
<dbReference type="SMART" id="SM01405">
    <property type="entry name" value="Ribosomal_S6e"/>
    <property type="match status" value="1"/>
</dbReference>
<comment type="similarity">
    <text evidence="1">Belongs to the eukaryotic ribosomal protein eS6 family.</text>
</comment>
<sequence length="202" mass="22835">MAFPRENLSTVGVPRLIPSAAAMEQGLNHSRSWGIRFTLRKMHKRHSSLSSNTNPSEFKGYIFKGVGAMSKVPMKQGVLTPGRVCLLLHRGTSCLRGYRRRHGERRRKSIRGCIVNPDLLVVNLVIVKKGEHDLPGLTNIEKPRIGGPKRASNIRKLLNLSKDDDVHKYVNTYRRTFTNKACVKISVKTQEIYDLHLNIGEI</sequence>
<evidence type="ECO:0000256" key="2">
    <source>
        <dbReference type="ARBA" id="ARBA00022980"/>
    </source>
</evidence>
<dbReference type="Pfam" id="PF01092">
    <property type="entry name" value="Ribosomal_S6e"/>
    <property type="match status" value="1"/>
</dbReference>
<keyword evidence="5" id="KW-1185">Reference proteome</keyword>
<gene>
    <name evidence="4" type="ORF">RND81_04G137400</name>
</gene>
<organism evidence="4 5">
    <name type="scientific">Saponaria officinalis</name>
    <name type="common">Common soapwort</name>
    <name type="synonym">Lychnis saponaria</name>
    <dbReference type="NCBI Taxonomy" id="3572"/>
    <lineage>
        <taxon>Eukaryota</taxon>
        <taxon>Viridiplantae</taxon>
        <taxon>Streptophyta</taxon>
        <taxon>Embryophyta</taxon>
        <taxon>Tracheophyta</taxon>
        <taxon>Spermatophyta</taxon>
        <taxon>Magnoliopsida</taxon>
        <taxon>eudicotyledons</taxon>
        <taxon>Gunneridae</taxon>
        <taxon>Pentapetalae</taxon>
        <taxon>Caryophyllales</taxon>
        <taxon>Caryophyllaceae</taxon>
        <taxon>Caryophylleae</taxon>
        <taxon>Saponaria</taxon>
    </lineage>
</organism>
<evidence type="ECO:0000313" key="4">
    <source>
        <dbReference type="EMBL" id="KAK9734405.1"/>
    </source>
</evidence>
<dbReference type="GO" id="GO:0006412">
    <property type="term" value="P:translation"/>
    <property type="evidence" value="ECO:0007669"/>
    <property type="project" value="InterPro"/>
</dbReference>
<keyword evidence="2" id="KW-0689">Ribosomal protein</keyword>
<dbReference type="GO" id="GO:1990904">
    <property type="term" value="C:ribonucleoprotein complex"/>
    <property type="evidence" value="ECO:0007669"/>
    <property type="project" value="UniProtKB-KW"/>
</dbReference>
<evidence type="ECO:0000256" key="1">
    <source>
        <dbReference type="ARBA" id="ARBA00009312"/>
    </source>
</evidence>
<dbReference type="GO" id="GO:0005840">
    <property type="term" value="C:ribosome"/>
    <property type="evidence" value="ECO:0007669"/>
    <property type="project" value="UniProtKB-KW"/>
</dbReference>
<dbReference type="EMBL" id="JBDFQZ010000004">
    <property type="protein sequence ID" value="KAK9734405.1"/>
    <property type="molecule type" value="Genomic_DNA"/>
</dbReference>
<dbReference type="AlphaFoldDB" id="A0AAW1LLU7"/>
<dbReference type="Gene3D" id="1.20.5.2650">
    <property type="match status" value="1"/>
</dbReference>
<reference evidence="4" key="1">
    <citation type="submission" date="2024-03" db="EMBL/GenBank/DDBJ databases">
        <title>WGS assembly of Saponaria officinalis var. Norfolk2.</title>
        <authorList>
            <person name="Jenkins J."/>
            <person name="Shu S."/>
            <person name="Grimwood J."/>
            <person name="Barry K."/>
            <person name="Goodstein D."/>
            <person name="Schmutz J."/>
            <person name="Leebens-Mack J."/>
            <person name="Osbourn A."/>
        </authorList>
    </citation>
    <scope>NUCLEOTIDE SEQUENCE [LARGE SCALE GENOMIC DNA]</scope>
    <source>
        <strain evidence="4">JIC</strain>
    </source>
</reference>
<dbReference type="InterPro" id="IPR001377">
    <property type="entry name" value="Ribosomal_eS6"/>
</dbReference>
<dbReference type="GO" id="GO:0003735">
    <property type="term" value="F:structural constituent of ribosome"/>
    <property type="evidence" value="ECO:0007669"/>
    <property type="project" value="InterPro"/>
</dbReference>
<evidence type="ECO:0008006" key="6">
    <source>
        <dbReference type="Google" id="ProtNLM"/>
    </source>
</evidence>